<dbReference type="Pfam" id="PF05368">
    <property type="entry name" value="NmrA"/>
    <property type="match status" value="1"/>
</dbReference>
<evidence type="ECO:0000256" key="1">
    <source>
        <dbReference type="ARBA" id="ARBA00022857"/>
    </source>
</evidence>
<comment type="caution">
    <text evidence="4">The sequence shown here is derived from an EMBL/GenBank/DDBJ whole genome shotgun (WGS) entry which is preliminary data.</text>
</comment>
<keyword evidence="5" id="KW-1185">Reference proteome</keyword>
<dbReference type="PANTHER" id="PTHR47706:SF9">
    <property type="entry name" value="NMRA-LIKE DOMAIN-CONTAINING PROTEIN-RELATED"/>
    <property type="match status" value="1"/>
</dbReference>
<proteinExistence type="predicted"/>
<sequence>MSAYKSFAVIGAGTIGLPIVEALAARNASVVLLSRPGSSKKTIPAGVPVIEVDFTNVPALSAALQEHKVDVVLSTVGTKGLDVQRALVDAAKLAGVKLFAPSEYGFPTEGQTEGVLGEKMQIIDQLRQLGIPTVQFYTGLFTEVIPIVTGYNQHGKIRIIGKGEAFASFTAIADIAGFVAYVLTTLPPAKLENREFRIEGERARMKDLGEIFNTTVEHLDQVPKEEADPDLLTMLLEALGSGVGSTGWDVVNNREGSGADGAGSANVLWPGHHWKSIKEVLKL</sequence>
<evidence type="ECO:0000313" key="5">
    <source>
        <dbReference type="Proteomes" id="UP001218188"/>
    </source>
</evidence>
<dbReference type="EMBL" id="JARJCM010000010">
    <property type="protein sequence ID" value="KAJ7043003.1"/>
    <property type="molecule type" value="Genomic_DNA"/>
</dbReference>
<name>A0AAD6TBP6_9AGAR</name>
<dbReference type="SUPFAM" id="SSF51735">
    <property type="entry name" value="NAD(P)-binding Rossmann-fold domains"/>
    <property type="match status" value="1"/>
</dbReference>
<gene>
    <name evidence="4" type="ORF">C8F04DRAFT_1073340</name>
</gene>
<dbReference type="Gene3D" id="3.40.50.720">
    <property type="entry name" value="NAD(P)-binding Rossmann-like Domain"/>
    <property type="match status" value="1"/>
</dbReference>
<keyword evidence="1" id="KW-0521">NADP</keyword>
<protein>
    <recommendedName>
        <fullName evidence="3">NmrA-like domain-containing protein</fullName>
    </recommendedName>
</protein>
<evidence type="ECO:0000256" key="2">
    <source>
        <dbReference type="ARBA" id="ARBA00023002"/>
    </source>
</evidence>
<evidence type="ECO:0000313" key="4">
    <source>
        <dbReference type="EMBL" id="KAJ7043003.1"/>
    </source>
</evidence>
<organism evidence="4 5">
    <name type="scientific">Mycena alexandri</name>
    <dbReference type="NCBI Taxonomy" id="1745969"/>
    <lineage>
        <taxon>Eukaryota</taxon>
        <taxon>Fungi</taxon>
        <taxon>Dikarya</taxon>
        <taxon>Basidiomycota</taxon>
        <taxon>Agaricomycotina</taxon>
        <taxon>Agaricomycetes</taxon>
        <taxon>Agaricomycetidae</taxon>
        <taxon>Agaricales</taxon>
        <taxon>Marasmiineae</taxon>
        <taxon>Mycenaceae</taxon>
        <taxon>Mycena</taxon>
    </lineage>
</organism>
<dbReference type="InterPro" id="IPR051609">
    <property type="entry name" value="NmrA/Isoflavone_reductase-like"/>
</dbReference>
<keyword evidence="2" id="KW-0560">Oxidoreductase</keyword>
<dbReference type="AlphaFoldDB" id="A0AAD6TBP6"/>
<dbReference type="PANTHER" id="PTHR47706">
    <property type="entry name" value="NMRA-LIKE FAMILY PROTEIN"/>
    <property type="match status" value="1"/>
</dbReference>
<accession>A0AAD6TBP6</accession>
<dbReference type="InterPro" id="IPR036291">
    <property type="entry name" value="NAD(P)-bd_dom_sf"/>
</dbReference>
<evidence type="ECO:0000259" key="3">
    <source>
        <dbReference type="Pfam" id="PF05368"/>
    </source>
</evidence>
<feature type="domain" description="NmrA-like" evidence="3">
    <location>
        <begin position="7"/>
        <end position="217"/>
    </location>
</feature>
<reference evidence="4" key="1">
    <citation type="submission" date="2023-03" db="EMBL/GenBank/DDBJ databases">
        <title>Massive genome expansion in bonnet fungi (Mycena s.s.) driven by repeated elements and novel gene families across ecological guilds.</title>
        <authorList>
            <consortium name="Lawrence Berkeley National Laboratory"/>
            <person name="Harder C.B."/>
            <person name="Miyauchi S."/>
            <person name="Viragh M."/>
            <person name="Kuo A."/>
            <person name="Thoen E."/>
            <person name="Andreopoulos B."/>
            <person name="Lu D."/>
            <person name="Skrede I."/>
            <person name="Drula E."/>
            <person name="Henrissat B."/>
            <person name="Morin E."/>
            <person name="Kohler A."/>
            <person name="Barry K."/>
            <person name="LaButti K."/>
            <person name="Morin E."/>
            <person name="Salamov A."/>
            <person name="Lipzen A."/>
            <person name="Mereny Z."/>
            <person name="Hegedus B."/>
            <person name="Baldrian P."/>
            <person name="Stursova M."/>
            <person name="Weitz H."/>
            <person name="Taylor A."/>
            <person name="Grigoriev I.V."/>
            <person name="Nagy L.G."/>
            <person name="Martin F."/>
            <person name="Kauserud H."/>
        </authorList>
    </citation>
    <scope>NUCLEOTIDE SEQUENCE</scope>
    <source>
        <strain evidence="4">CBHHK200</strain>
    </source>
</reference>
<dbReference type="GO" id="GO:0016491">
    <property type="term" value="F:oxidoreductase activity"/>
    <property type="evidence" value="ECO:0007669"/>
    <property type="project" value="UniProtKB-KW"/>
</dbReference>
<dbReference type="InterPro" id="IPR008030">
    <property type="entry name" value="NmrA-like"/>
</dbReference>
<dbReference type="Proteomes" id="UP001218188">
    <property type="component" value="Unassembled WGS sequence"/>
</dbReference>